<evidence type="ECO:0000313" key="5">
    <source>
        <dbReference type="Proteomes" id="UP000685013"/>
    </source>
</evidence>
<evidence type="ECO:0000256" key="2">
    <source>
        <dbReference type="SAM" id="Phobius"/>
    </source>
</evidence>
<evidence type="ECO:0000313" key="4">
    <source>
        <dbReference type="EMBL" id="KAG6589733.1"/>
    </source>
</evidence>
<dbReference type="AlphaFoldDB" id="A0AAV6MYU1"/>
<keyword evidence="2" id="KW-0472">Membrane</keyword>
<dbReference type="InterPro" id="IPR023370">
    <property type="entry name" value="TrmO-like_N"/>
</dbReference>
<accession>A0AAV6MYU1</accession>
<feature type="compositionally biased region" description="Basic and acidic residues" evidence="1">
    <location>
        <begin position="283"/>
        <end position="300"/>
    </location>
</feature>
<organism evidence="4 5">
    <name type="scientific">Cucurbita argyrosperma subsp. sororia</name>
    <dbReference type="NCBI Taxonomy" id="37648"/>
    <lineage>
        <taxon>Eukaryota</taxon>
        <taxon>Viridiplantae</taxon>
        <taxon>Streptophyta</taxon>
        <taxon>Embryophyta</taxon>
        <taxon>Tracheophyta</taxon>
        <taxon>Spermatophyta</taxon>
        <taxon>Magnoliopsida</taxon>
        <taxon>eudicotyledons</taxon>
        <taxon>Gunneridae</taxon>
        <taxon>Pentapetalae</taxon>
        <taxon>rosids</taxon>
        <taxon>fabids</taxon>
        <taxon>Cucurbitales</taxon>
        <taxon>Cucurbitaceae</taxon>
        <taxon>Cucurbiteae</taxon>
        <taxon>Cucurbita</taxon>
    </lineage>
</organism>
<keyword evidence="2" id="KW-1133">Transmembrane helix</keyword>
<comment type="caution">
    <text evidence="4">The sequence shown here is derived from an EMBL/GenBank/DDBJ whole genome shotgun (WGS) entry which is preliminary data.</text>
</comment>
<dbReference type="Pfam" id="PF01980">
    <property type="entry name" value="TrmO_N"/>
    <property type="match status" value="1"/>
</dbReference>
<keyword evidence="2" id="KW-0812">Transmembrane</keyword>
<evidence type="ECO:0000259" key="3">
    <source>
        <dbReference type="PROSITE" id="PS51668"/>
    </source>
</evidence>
<dbReference type="PANTHER" id="PTHR12818:SF0">
    <property type="entry name" value="TRNA (ADENINE(37)-N6)-METHYLTRANSFERASE"/>
    <property type="match status" value="1"/>
</dbReference>
<evidence type="ECO:0000256" key="1">
    <source>
        <dbReference type="SAM" id="MobiDB-lite"/>
    </source>
</evidence>
<dbReference type="Proteomes" id="UP000685013">
    <property type="component" value="Chromosome 10"/>
</dbReference>
<keyword evidence="5" id="KW-1185">Reference proteome</keyword>
<gene>
    <name evidence="4" type="ORF">SDJN03_15156</name>
</gene>
<name>A0AAV6MYU1_9ROSI</name>
<dbReference type="InterPro" id="IPR040372">
    <property type="entry name" value="YaeB-like"/>
</dbReference>
<feature type="region of interest" description="Disordered" evidence="1">
    <location>
        <begin position="275"/>
        <end position="307"/>
    </location>
</feature>
<sequence>MAYAAVSRSSTAAMSVTLAFVSASAILSLYFVTKKSRELGSKVRELEASLAASLKKTIAERQGRIRAQQALRKAVSEPKSDSVECTLYPMAPIGTIQSSFSTRNGTPRQSLVVPLARARLVFSSRIPPASIEEIHGYKLTVGSVRQHSNAIDKWGNIKSKIKKSAVPLQVEAIQGHQILLSGADLVDGTPVLDVKPYLPYCDSIQDATVPKWITGENVLSVASICFSEEFTPSLLECWPLIEKKSLYASADELKNFVKQVLSWDIRSLSQRSQPHESYLTTTRGHELSDGSSDSDGHLDETLPSGTSQSSSKIVVYHLLVDGLNVSYTIGCQGDVVVRKVELASPS</sequence>
<feature type="non-terminal residue" evidence="4">
    <location>
        <position position="1"/>
    </location>
</feature>
<dbReference type="PANTHER" id="PTHR12818">
    <property type="entry name" value="TRNA (ADENINE(37)-N6)-METHYLTRANSFERASE"/>
    <property type="match status" value="1"/>
</dbReference>
<proteinExistence type="predicted"/>
<protein>
    <recommendedName>
        <fullName evidence="3">TsaA-like domain-containing protein</fullName>
    </recommendedName>
</protein>
<dbReference type="PROSITE" id="PS51668">
    <property type="entry name" value="TSAA_2"/>
    <property type="match status" value="1"/>
</dbReference>
<reference evidence="4 5" key="1">
    <citation type="journal article" date="2021" name="Hortic Res">
        <title>The domestication of Cucurbita argyrosperma as revealed by the genome of its wild relative.</title>
        <authorList>
            <person name="Barrera-Redondo J."/>
            <person name="Sanchez-de la Vega G."/>
            <person name="Aguirre-Liguori J.A."/>
            <person name="Castellanos-Morales G."/>
            <person name="Gutierrez-Guerrero Y.T."/>
            <person name="Aguirre-Dugua X."/>
            <person name="Aguirre-Planter E."/>
            <person name="Tenaillon M.I."/>
            <person name="Lira-Saade R."/>
            <person name="Eguiarte L.E."/>
        </authorList>
    </citation>
    <scope>NUCLEOTIDE SEQUENCE [LARGE SCALE GENOMIC DNA]</scope>
    <source>
        <strain evidence="4">JBR-2021</strain>
    </source>
</reference>
<dbReference type="EMBL" id="JAGKQH010000010">
    <property type="protein sequence ID" value="KAG6589733.1"/>
    <property type="molecule type" value="Genomic_DNA"/>
</dbReference>
<feature type="domain" description="TsaA-like" evidence="3">
    <location>
        <begin position="169"/>
        <end position="206"/>
    </location>
</feature>
<feature type="transmembrane region" description="Helical" evidence="2">
    <location>
        <begin position="12"/>
        <end position="32"/>
    </location>
</feature>